<dbReference type="SUPFAM" id="SSF159800">
    <property type="entry name" value="PrpR receptor domain-like"/>
    <property type="match status" value="1"/>
</dbReference>
<name>A0A268EGB3_9BACL</name>
<keyword evidence="1" id="KW-0547">Nucleotide-binding</keyword>
<feature type="domain" description="Sigma-54 factor interaction" evidence="5">
    <location>
        <begin position="319"/>
        <end position="490"/>
    </location>
</feature>
<dbReference type="InterPro" id="IPR058031">
    <property type="entry name" value="AAA_lid_NorR"/>
</dbReference>
<dbReference type="InterPro" id="IPR009057">
    <property type="entry name" value="Homeodomain-like_sf"/>
</dbReference>
<dbReference type="InterPro" id="IPR002078">
    <property type="entry name" value="Sigma_54_int"/>
</dbReference>
<keyword evidence="2" id="KW-0067">ATP-binding</keyword>
<dbReference type="RefSeq" id="WP_095267743.1">
    <property type="nucleotide sequence ID" value="NZ_NPBY01000082.1"/>
</dbReference>
<dbReference type="Pfam" id="PF06506">
    <property type="entry name" value="PrpR_N"/>
    <property type="match status" value="1"/>
</dbReference>
<dbReference type="SUPFAM" id="SSF52540">
    <property type="entry name" value="P-loop containing nucleoside triphosphate hydrolases"/>
    <property type="match status" value="1"/>
</dbReference>
<dbReference type="AlphaFoldDB" id="A0A268EGB3"/>
<evidence type="ECO:0000313" key="6">
    <source>
        <dbReference type="EMBL" id="PAD72114.1"/>
    </source>
</evidence>
<comment type="caution">
    <text evidence="6">The sequence shown here is derived from an EMBL/GenBank/DDBJ whole genome shotgun (WGS) entry which is preliminary data.</text>
</comment>
<dbReference type="SUPFAM" id="SSF46689">
    <property type="entry name" value="Homeodomain-like"/>
    <property type="match status" value="1"/>
</dbReference>
<dbReference type="Gene3D" id="3.40.50.10660">
    <property type="entry name" value="PrpR receptor domain-like"/>
    <property type="match status" value="1"/>
</dbReference>
<evidence type="ECO:0000313" key="7">
    <source>
        <dbReference type="Proteomes" id="UP000215596"/>
    </source>
</evidence>
<dbReference type="PROSITE" id="PS50045">
    <property type="entry name" value="SIGMA54_INTERACT_4"/>
    <property type="match status" value="1"/>
</dbReference>
<organism evidence="6 7">
    <name type="scientific">Paenibacillus campinasensis</name>
    <dbReference type="NCBI Taxonomy" id="66347"/>
    <lineage>
        <taxon>Bacteria</taxon>
        <taxon>Bacillati</taxon>
        <taxon>Bacillota</taxon>
        <taxon>Bacilli</taxon>
        <taxon>Bacillales</taxon>
        <taxon>Paenibacillaceae</taxon>
        <taxon>Paenibacillus</taxon>
    </lineage>
</organism>
<dbReference type="Gene3D" id="3.40.50.300">
    <property type="entry name" value="P-loop containing nucleotide triphosphate hydrolases"/>
    <property type="match status" value="1"/>
</dbReference>
<proteinExistence type="predicted"/>
<dbReference type="InterPro" id="IPR002197">
    <property type="entry name" value="HTH_Fis"/>
</dbReference>
<dbReference type="Gene3D" id="1.10.8.60">
    <property type="match status" value="1"/>
</dbReference>
<dbReference type="InterPro" id="IPR010524">
    <property type="entry name" value="Sig_transdc_resp-reg_PrpR_N"/>
</dbReference>
<dbReference type="EMBL" id="NPBY01000082">
    <property type="protein sequence ID" value="PAD72114.1"/>
    <property type="molecule type" value="Genomic_DNA"/>
</dbReference>
<dbReference type="PRINTS" id="PR01590">
    <property type="entry name" value="HTHFIS"/>
</dbReference>
<dbReference type="PANTHER" id="PTHR32071:SF121">
    <property type="entry name" value="SIGMA L-DEPENDENT TRANSCRIPTIONAL REGULATOR YQIR-RELATED"/>
    <property type="match status" value="1"/>
</dbReference>
<dbReference type="PANTHER" id="PTHR32071">
    <property type="entry name" value="TRANSCRIPTIONAL REGULATORY PROTEIN"/>
    <property type="match status" value="1"/>
</dbReference>
<sequence length="565" mass="62776">MTIKTLFIAPYPAMIPLIEECQQEEQDLDIHIELGNLQEAIPVAKEGERQGYDVIISRGGTAKLIEAEVGIPVIDVHVSGYDMLRVLTLANDFPGKKAIVGFSNITLGAKAITDVLDIGVEVFTIEKAQEVDELVKDLKMNGYELIMGDVVTIEAAARYSLEGILIQSGREAIFEAFMKVKSTYRLYQSKQQEISLLHALLQETASNFVVLGPQGQVVYEHWTDFAACPVPVSELRGGGLQDSETQGATEIREVPQGKLKQKRVRKVVRGQVYDLYTFSELRERAGLSGERIEAVSQLPMIVAKSPSMSETLDGIARHLSSTCLVLIGEAGTGKRLLSQYIHYKKHAGEGLYAHLTARHVLDAMDAVDPDVRTVYINGLDELSPEDISRLVSVLGAQHDPHRTYVLALEQETPAYRPLLFDERSVRVHIPSLQERKEDIRPLATYYIAAFHGTLGTSPIKIKEEALALLEAYHWPGNVDELKALLKDAVTGEKGYVIGKAKIAGLLAKKPAQAEVPESREFLQGTLDEIEKRIIHAIMKEENDNQTRVAERLGINRSTLWRKLKQ</sequence>
<dbReference type="Gene3D" id="3.40.50.2300">
    <property type="match status" value="1"/>
</dbReference>
<evidence type="ECO:0000259" key="5">
    <source>
        <dbReference type="PROSITE" id="PS50045"/>
    </source>
</evidence>
<dbReference type="Proteomes" id="UP000215596">
    <property type="component" value="Unassembled WGS sequence"/>
</dbReference>
<keyword evidence="3" id="KW-0805">Transcription regulation</keyword>
<dbReference type="GO" id="GO:0006355">
    <property type="term" value="P:regulation of DNA-templated transcription"/>
    <property type="evidence" value="ECO:0007669"/>
    <property type="project" value="InterPro"/>
</dbReference>
<dbReference type="Gene3D" id="1.10.10.60">
    <property type="entry name" value="Homeodomain-like"/>
    <property type="match status" value="1"/>
</dbReference>
<dbReference type="Pfam" id="PF25601">
    <property type="entry name" value="AAA_lid_14"/>
    <property type="match status" value="1"/>
</dbReference>
<protein>
    <recommendedName>
        <fullName evidence="5">Sigma-54 factor interaction domain-containing protein</fullName>
    </recommendedName>
</protein>
<evidence type="ECO:0000256" key="1">
    <source>
        <dbReference type="ARBA" id="ARBA00022741"/>
    </source>
</evidence>
<reference evidence="6 7" key="1">
    <citation type="submission" date="2017-07" db="EMBL/GenBank/DDBJ databases">
        <title>Isolation and whole genome analysis of endospore-forming bacteria from heroin.</title>
        <authorList>
            <person name="Kalinowski J."/>
            <person name="Ahrens B."/>
            <person name="Al-Dilaimi A."/>
            <person name="Winkler A."/>
            <person name="Wibberg D."/>
            <person name="Schleenbecker U."/>
            <person name="Ruckert C."/>
            <person name="Wolfel R."/>
            <person name="Grass G."/>
        </authorList>
    </citation>
    <scope>NUCLEOTIDE SEQUENCE [LARGE SCALE GENOMIC DNA]</scope>
    <source>
        <strain evidence="6 7">7537-G1</strain>
    </source>
</reference>
<keyword evidence="4" id="KW-0804">Transcription</keyword>
<dbReference type="Pfam" id="PF02954">
    <property type="entry name" value="HTH_8"/>
    <property type="match status" value="1"/>
</dbReference>
<gene>
    <name evidence="6" type="ORF">CHH67_23170</name>
</gene>
<accession>A0A268EGB3</accession>
<dbReference type="GO" id="GO:0000156">
    <property type="term" value="F:phosphorelay response regulator activity"/>
    <property type="evidence" value="ECO:0007669"/>
    <property type="project" value="InterPro"/>
</dbReference>
<dbReference type="InterPro" id="IPR027417">
    <property type="entry name" value="P-loop_NTPase"/>
</dbReference>
<dbReference type="GO" id="GO:0005524">
    <property type="term" value="F:ATP binding"/>
    <property type="evidence" value="ECO:0007669"/>
    <property type="project" value="UniProtKB-KW"/>
</dbReference>
<dbReference type="GO" id="GO:0043565">
    <property type="term" value="F:sequence-specific DNA binding"/>
    <property type="evidence" value="ECO:0007669"/>
    <property type="project" value="InterPro"/>
</dbReference>
<dbReference type="OrthoDB" id="9771372at2"/>
<evidence type="ECO:0000256" key="2">
    <source>
        <dbReference type="ARBA" id="ARBA00022840"/>
    </source>
</evidence>
<evidence type="ECO:0000256" key="3">
    <source>
        <dbReference type="ARBA" id="ARBA00023015"/>
    </source>
</evidence>
<evidence type="ECO:0000256" key="4">
    <source>
        <dbReference type="ARBA" id="ARBA00023163"/>
    </source>
</evidence>